<dbReference type="HAMAP" id="MF_01113">
    <property type="entry name" value="DNApol_IV"/>
    <property type="match status" value="1"/>
</dbReference>
<evidence type="ECO:0000259" key="16">
    <source>
        <dbReference type="PROSITE" id="PS50173"/>
    </source>
</evidence>
<dbReference type="RefSeq" id="WP_059032576.1">
    <property type="nucleotide sequence ID" value="NZ_DF977001.1"/>
</dbReference>
<feature type="site" description="Substrate discrimination" evidence="15">
    <location>
        <position position="13"/>
    </location>
</feature>
<dbReference type="EMBL" id="DF977001">
    <property type="protein sequence ID" value="GAQ25168.1"/>
    <property type="molecule type" value="Genomic_DNA"/>
</dbReference>
<evidence type="ECO:0000256" key="12">
    <source>
        <dbReference type="ARBA" id="ARBA00023125"/>
    </source>
</evidence>
<dbReference type="Pfam" id="PF11799">
    <property type="entry name" value="IMS_C"/>
    <property type="match status" value="1"/>
</dbReference>
<dbReference type="InterPro" id="IPR017961">
    <property type="entry name" value="DNA_pol_Y-fam_little_finger"/>
</dbReference>
<keyword evidence="7 15" id="KW-0235">DNA replication</keyword>
<keyword evidence="18" id="KW-1185">Reference proteome</keyword>
<dbReference type="GO" id="GO:0005829">
    <property type="term" value="C:cytosol"/>
    <property type="evidence" value="ECO:0007669"/>
    <property type="project" value="TreeGrafter"/>
</dbReference>
<dbReference type="Gene3D" id="3.40.1170.60">
    <property type="match status" value="1"/>
</dbReference>
<evidence type="ECO:0000256" key="2">
    <source>
        <dbReference type="ARBA" id="ARBA00010945"/>
    </source>
</evidence>
<dbReference type="InterPro" id="IPR043128">
    <property type="entry name" value="Rev_trsase/Diguanyl_cyclase"/>
</dbReference>
<accession>A0A0U9HEB3</accession>
<evidence type="ECO:0000256" key="6">
    <source>
        <dbReference type="ARBA" id="ARBA00022695"/>
    </source>
</evidence>
<dbReference type="PANTHER" id="PTHR11076:SF35">
    <property type="entry name" value="DNA REPAIR PROTEIN HOMOLOG YOBH"/>
    <property type="match status" value="1"/>
</dbReference>
<evidence type="ECO:0000256" key="10">
    <source>
        <dbReference type="ARBA" id="ARBA00022842"/>
    </source>
</evidence>
<keyword evidence="9 15" id="KW-0227">DNA damage</keyword>
<dbReference type="InterPro" id="IPR043502">
    <property type="entry name" value="DNA/RNA_pol_sf"/>
</dbReference>
<comment type="cofactor">
    <cofactor evidence="15">
        <name>Mg(2+)</name>
        <dbReference type="ChEBI" id="CHEBI:18420"/>
    </cofactor>
    <text evidence="15">Binds 2 magnesium ions per subunit.</text>
</comment>
<evidence type="ECO:0000256" key="1">
    <source>
        <dbReference type="ARBA" id="ARBA00004496"/>
    </source>
</evidence>
<gene>
    <name evidence="15" type="primary">dinB</name>
    <name evidence="17" type="ORF">TSYNT_7186</name>
</gene>
<dbReference type="AlphaFoldDB" id="A0A0U9HEB3"/>
<evidence type="ECO:0000256" key="7">
    <source>
        <dbReference type="ARBA" id="ARBA00022705"/>
    </source>
</evidence>
<evidence type="ECO:0000256" key="8">
    <source>
        <dbReference type="ARBA" id="ARBA00022723"/>
    </source>
</evidence>
<dbReference type="GO" id="GO:0006261">
    <property type="term" value="P:DNA-templated DNA replication"/>
    <property type="evidence" value="ECO:0007669"/>
    <property type="project" value="UniProtKB-UniRule"/>
</dbReference>
<dbReference type="EC" id="2.7.7.7" evidence="15"/>
<keyword evidence="5 15" id="KW-0808">Transferase</keyword>
<comment type="catalytic activity">
    <reaction evidence="14 15">
        <text>DNA(n) + a 2'-deoxyribonucleoside 5'-triphosphate = DNA(n+1) + diphosphate</text>
        <dbReference type="Rhea" id="RHEA:22508"/>
        <dbReference type="Rhea" id="RHEA-COMP:17339"/>
        <dbReference type="Rhea" id="RHEA-COMP:17340"/>
        <dbReference type="ChEBI" id="CHEBI:33019"/>
        <dbReference type="ChEBI" id="CHEBI:61560"/>
        <dbReference type="ChEBI" id="CHEBI:173112"/>
        <dbReference type="EC" id="2.7.7.7"/>
    </reaction>
</comment>
<dbReference type="NCBIfam" id="NF002677">
    <property type="entry name" value="PRK02406.1"/>
    <property type="match status" value="1"/>
</dbReference>
<keyword evidence="8 15" id="KW-0479">Metal-binding</keyword>
<organism evidence="17">
    <name type="scientific">Tepidanaerobacter syntrophicus</name>
    <dbReference type="NCBI Taxonomy" id="224999"/>
    <lineage>
        <taxon>Bacteria</taxon>
        <taxon>Bacillati</taxon>
        <taxon>Bacillota</taxon>
        <taxon>Clostridia</taxon>
        <taxon>Thermosediminibacterales</taxon>
        <taxon>Tepidanaerobacteraceae</taxon>
        <taxon>Tepidanaerobacter</taxon>
    </lineage>
</organism>
<keyword evidence="12 15" id="KW-0238">DNA-binding</keyword>
<dbReference type="GO" id="GO:0006281">
    <property type="term" value="P:DNA repair"/>
    <property type="evidence" value="ECO:0007669"/>
    <property type="project" value="UniProtKB-UniRule"/>
</dbReference>
<dbReference type="InterPro" id="IPR050116">
    <property type="entry name" value="DNA_polymerase-Y"/>
</dbReference>
<reference evidence="17" key="1">
    <citation type="journal article" date="2016" name="Genome Announc.">
        <title>Draft Genome Sequence of the Syntrophic Lactate-Degrading Bacterium Tepidanaerobacter syntrophicus JLT.</title>
        <authorList>
            <person name="Matsuura N."/>
            <person name="Ohashi A."/>
            <person name="Tourlousse D.M."/>
            <person name="Sekiguchi Y."/>
        </authorList>
    </citation>
    <scope>NUCLEOTIDE SEQUENCE [LARGE SCALE GENOMIC DNA]</scope>
    <source>
        <strain evidence="17">JL</strain>
    </source>
</reference>
<dbReference type="Pfam" id="PF00817">
    <property type="entry name" value="IMS"/>
    <property type="match status" value="1"/>
</dbReference>
<dbReference type="GO" id="GO:0003887">
    <property type="term" value="F:DNA-directed DNA polymerase activity"/>
    <property type="evidence" value="ECO:0007669"/>
    <property type="project" value="UniProtKB-UniRule"/>
</dbReference>
<dbReference type="GO" id="GO:0000287">
    <property type="term" value="F:magnesium ion binding"/>
    <property type="evidence" value="ECO:0007669"/>
    <property type="project" value="UniProtKB-UniRule"/>
</dbReference>
<dbReference type="GO" id="GO:0003684">
    <property type="term" value="F:damaged DNA binding"/>
    <property type="evidence" value="ECO:0007669"/>
    <property type="project" value="InterPro"/>
</dbReference>
<keyword evidence="3 15" id="KW-0515">Mutator protein</keyword>
<dbReference type="Proteomes" id="UP000062160">
    <property type="component" value="Unassembled WGS sequence"/>
</dbReference>
<comment type="subunit">
    <text evidence="15">Monomer.</text>
</comment>
<feature type="binding site" evidence="15">
    <location>
        <position position="104"/>
    </location>
    <ligand>
        <name>Mg(2+)</name>
        <dbReference type="ChEBI" id="CHEBI:18420"/>
    </ligand>
</feature>
<dbReference type="CDD" id="cd03586">
    <property type="entry name" value="PolY_Pol_IV_kappa"/>
    <property type="match status" value="1"/>
</dbReference>
<dbReference type="OrthoDB" id="9808813at2"/>
<feature type="domain" description="UmuC" evidence="16">
    <location>
        <begin position="4"/>
        <end position="186"/>
    </location>
</feature>
<comment type="similarity">
    <text evidence="2 15">Belongs to the DNA polymerase type-Y family.</text>
</comment>
<evidence type="ECO:0000256" key="4">
    <source>
        <dbReference type="ARBA" id="ARBA00022490"/>
    </source>
</evidence>
<protein>
    <recommendedName>
        <fullName evidence="15">DNA polymerase IV</fullName>
        <shortName evidence="15">Pol IV</shortName>
        <ecNumber evidence="15">2.7.7.7</ecNumber>
    </recommendedName>
</protein>
<keyword evidence="11 15" id="KW-0239">DNA-directed DNA polymerase</keyword>
<dbReference type="InterPro" id="IPR053848">
    <property type="entry name" value="IMS_HHH_1"/>
</dbReference>
<feature type="active site" evidence="15">
    <location>
        <position position="105"/>
    </location>
</feature>
<evidence type="ECO:0000256" key="3">
    <source>
        <dbReference type="ARBA" id="ARBA00022457"/>
    </source>
</evidence>
<evidence type="ECO:0000313" key="17">
    <source>
        <dbReference type="EMBL" id="GAQ25168.1"/>
    </source>
</evidence>
<evidence type="ECO:0000256" key="9">
    <source>
        <dbReference type="ARBA" id="ARBA00022763"/>
    </source>
</evidence>
<comment type="subcellular location">
    <subcellularLocation>
        <location evidence="1 15">Cytoplasm</location>
    </subcellularLocation>
</comment>
<dbReference type="GO" id="GO:0042276">
    <property type="term" value="P:error-prone translesion synthesis"/>
    <property type="evidence" value="ECO:0007669"/>
    <property type="project" value="TreeGrafter"/>
</dbReference>
<evidence type="ECO:0000256" key="11">
    <source>
        <dbReference type="ARBA" id="ARBA00022932"/>
    </source>
</evidence>
<dbReference type="NCBIfam" id="NF002492">
    <property type="entry name" value="PRK01810.1"/>
    <property type="match status" value="1"/>
</dbReference>
<evidence type="ECO:0000256" key="13">
    <source>
        <dbReference type="ARBA" id="ARBA00023204"/>
    </source>
</evidence>
<dbReference type="InterPro" id="IPR001126">
    <property type="entry name" value="UmuC"/>
</dbReference>
<feature type="binding site" evidence="15">
    <location>
        <position position="8"/>
    </location>
    <ligand>
        <name>Mg(2+)</name>
        <dbReference type="ChEBI" id="CHEBI:18420"/>
    </ligand>
</feature>
<keyword evidence="13 15" id="KW-0234">DNA repair</keyword>
<proteinExistence type="inferred from homology"/>
<evidence type="ECO:0000256" key="15">
    <source>
        <dbReference type="HAMAP-Rule" id="MF_01113"/>
    </source>
</evidence>
<dbReference type="SUPFAM" id="SSF56672">
    <property type="entry name" value="DNA/RNA polymerases"/>
    <property type="match status" value="1"/>
</dbReference>
<dbReference type="GO" id="GO:0009432">
    <property type="term" value="P:SOS response"/>
    <property type="evidence" value="ECO:0007669"/>
    <property type="project" value="TreeGrafter"/>
</dbReference>
<dbReference type="SUPFAM" id="SSF100879">
    <property type="entry name" value="Lesion bypass DNA polymerase (Y-family), little finger domain"/>
    <property type="match status" value="1"/>
</dbReference>
<dbReference type="NCBIfam" id="NF002848">
    <property type="entry name" value="PRK03103.1"/>
    <property type="match status" value="1"/>
</dbReference>
<dbReference type="FunFam" id="3.30.1490.100:FF:000004">
    <property type="entry name" value="DNA polymerase IV"/>
    <property type="match status" value="1"/>
</dbReference>
<evidence type="ECO:0000256" key="5">
    <source>
        <dbReference type="ARBA" id="ARBA00022679"/>
    </source>
</evidence>
<dbReference type="PROSITE" id="PS50173">
    <property type="entry name" value="UMUC"/>
    <property type="match status" value="1"/>
</dbReference>
<evidence type="ECO:0000313" key="18">
    <source>
        <dbReference type="Proteomes" id="UP000062160"/>
    </source>
</evidence>
<dbReference type="InterPro" id="IPR036775">
    <property type="entry name" value="DNA_pol_Y-fam_lit_finger_sf"/>
</dbReference>
<dbReference type="Gene3D" id="3.30.70.270">
    <property type="match status" value="1"/>
</dbReference>
<dbReference type="Pfam" id="PF21999">
    <property type="entry name" value="IMS_HHH_1"/>
    <property type="match status" value="1"/>
</dbReference>
<evidence type="ECO:0000256" key="14">
    <source>
        <dbReference type="ARBA" id="ARBA00049244"/>
    </source>
</evidence>
<dbReference type="Gene3D" id="1.10.150.20">
    <property type="entry name" value="5' to 3' exonuclease, C-terminal subdomain"/>
    <property type="match status" value="1"/>
</dbReference>
<keyword evidence="6 15" id="KW-0548">Nucleotidyltransferase</keyword>
<comment type="function">
    <text evidence="15">Poorly processive, error-prone DNA polymerase involved in untargeted mutagenesis. Copies undamaged DNA at stalled replication forks, which arise in vivo from mismatched or misaligned primer ends. These misaligned primers can be extended by PolIV. Exhibits no 3'-5' exonuclease (proofreading) activity. May be involved in translesional synthesis, in conjunction with the beta clamp from PolIII.</text>
</comment>
<sequence>MLSILHVDMNAFYASCHQAKDSSLKNKPIMVAGDPKKRTGIILTASYEARRYGVKTGMPKWQAEKLCPQGIFMKPEYELYVDTSQNVMNILRNFTPQVEVFSIDEAWLDVSGCEKLFGDSLNIAKKIQFKIAKEIDLQCSIGVSSNKLLAKMASDMKKPNAITVLYPEDVPKLLWPLPVDKLFGVGRRMNERFSHMNIKTIGDLAITPKNVLEKAFGLNGTYLHLWANGIDDSRVNPHIADDAKSMGHSITMPADITSFDEAEKVLLFLAEQVGRRVRRENYLGRTVSITLKNNLFDVVTRSNTIFYTNNTEDIYNTAKRLLYSNWDGKMPLRLIGVSLSNLVKEFDQVSLFSEEKKKKKLNMAVDKIKDRFGDDAIFRARLLQDKELNERKLSKAQKMSENKRSRF</sequence>
<dbReference type="InterPro" id="IPR022880">
    <property type="entry name" value="DNApol_IV"/>
</dbReference>
<name>A0A0U9HEB3_9FIRM</name>
<dbReference type="STRING" id="224999.GCA_001485475_01183"/>
<dbReference type="Gene3D" id="3.30.1490.100">
    <property type="entry name" value="DNA polymerase, Y-family, little finger domain"/>
    <property type="match status" value="1"/>
</dbReference>
<keyword evidence="4 15" id="KW-0963">Cytoplasm</keyword>
<dbReference type="PANTHER" id="PTHR11076">
    <property type="entry name" value="DNA REPAIR POLYMERASE UMUC / TRANSFERASE FAMILY MEMBER"/>
    <property type="match status" value="1"/>
</dbReference>
<keyword evidence="10 15" id="KW-0460">Magnesium</keyword>